<organism evidence="1 2">
    <name type="scientific">Populus deltoides</name>
    <name type="common">Eastern poplar</name>
    <name type="synonym">Eastern cottonwood</name>
    <dbReference type="NCBI Taxonomy" id="3696"/>
    <lineage>
        <taxon>Eukaryota</taxon>
        <taxon>Viridiplantae</taxon>
        <taxon>Streptophyta</taxon>
        <taxon>Embryophyta</taxon>
        <taxon>Tracheophyta</taxon>
        <taxon>Spermatophyta</taxon>
        <taxon>Magnoliopsida</taxon>
        <taxon>eudicotyledons</taxon>
        <taxon>Gunneridae</taxon>
        <taxon>Pentapetalae</taxon>
        <taxon>rosids</taxon>
        <taxon>fabids</taxon>
        <taxon>Malpighiales</taxon>
        <taxon>Salicaceae</taxon>
        <taxon>Saliceae</taxon>
        <taxon>Populus</taxon>
    </lineage>
</organism>
<sequence length="149" mass="16789">MSVKNLLWKLFLGQLPRGFNTFVPLIDLLYMAFPSQGVWREEGCCPSAGVDRSGLGAAVGFVIGDTLWAVGEAGGFLGSRAVNADSITMEVYGKEVCFLETIFFWFGLSYWICGVDELVCWRVAVRQWLCGGWWKRAWWLVCGWKMNRG</sequence>
<proteinExistence type="predicted"/>
<keyword evidence="2" id="KW-1185">Reference proteome</keyword>
<dbReference type="Proteomes" id="UP000807159">
    <property type="component" value="Chromosome 1"/>
</dbReference>
<gene>
    <name evidence="1" type="ORF">H0E87_003351</name>
</gene>
<protein>
    <submittedName>
        <fullName evidence="1">Uncharacterized protein</fullName>
    </submittedName>
</protein>
<name>A0A8T2ZYQ1_POPDE</name>
<reference evidence="1" key="1">
    <citation type="journal article" date="2021" name="J. Hered.">
        <title>Genome Assembly of Salicaceae Populus deltoides (Eastern Cottonwood) I-69 Based on Nanopore Sequencing and Hi-C Technologies.</title>
        <authorList>
            <person name="Bai S."/>
            <person name="Wu H."/>
            <person name="Zhang J."/>
            <person name="Pan Z."/>
            <person name="Zhao W."/>
            <person name="Li Z."/>
            <person name="Tong C."/>
        </authorList>
    </citation>
    <scope>NUCLEOTIDE SEQUENCE</scope>
    <source>
        <tissue evidence="1">Leaf</tissue>
    </source>
</reference>
<comment type="caution">
    <text evidence="1">The sequence shown here is derived from an EMBL/GenBank/DDBJ whole genome shotgun (WGS) entry which is preliminary data.</text>
</comment>
<evidence type="ECO:0000313" key="2">
    <source>
        <dbReference type="Proteomes" id="UP000807159"/>
    </source>
</evidence>
<evidence type="ECO:0000313" key="1">
    <source>
        <dbReference type="EMBL" id="KAH8522663.1"/>
    </source>
</evidence>
<dbReference type="AlphaFoldDB" id="A0A8T2ZYQ1"/>
<accession>A0A8T2ZYQ1</accession>
<dbReference type="EMBL" id="JACEGQ020000001">
    <property type="protein sequence ID" value="KAH8522663.1"/>
    <property type="molecule type" value="Genomic_DNA"/>
</dbReference>